<evidence type="ECO:0000256" key="7">
    <source>
        <dbReference type="ARBA" id="ARBA00023125"/>
    </source>
</evidence>
<evidence type="ECO:0000256" key="3">
    <source>
        <dbReference type="ARBA" id="ARBA00022763"/>
    </source>
</evidence>
<evidence type="ECO:0000313" key="13">
    <source>
        <dbReference type="Proteomes" id="UP000019486"/>
    </source>
</evidence>
<dbReference type="InterPro" id="IPR003711">
    <property type="entry name" value="CarD-like/TRCF_RID"/>
</dbReference>
<dbReference type="STRING" id="1385369.N825_19485"/>
<accession>W9HDW8</accession>
<evidence type="ECO:0000256" key="4">
    <source>
        <dbReference type="ARBA" id="ARBA00022801"/>
    </source>
</evidence>
<evidence type="ECO:0000313" key="12">
    <source>
        <dbReference type="EMBL" id="EWY42093.1"/>
    </source>
</evidence>
<dbReference type="Pfam" id="PF02559">
    <property type="entry name" value="CarD_TRCF_RID"/>
    <property type="match status" value="1"/>
</dbReference>
<name>W9HDW8_9PROT</name>
<keyword evidence="4 9" id="KW-0378">Hydrolase</keyword>
<evidence type="ECO:0000256" key="5">
    <source>
        <dbReference type="ARBA" id="ARBA00022806"/>
    </source>
</evidence>
<dbReference type="PANTHER" id="PTHR47964:SF1">
    <property type="entry name" value="ATP-DEPENDENT DNA HELICASE HOMOLOG RECG, CHLOROPLASTIC"/>
    <property type="match status" value="1"/>
</dbReference>
<dbReference type="Gene3D" id="3.40.50.11140">
    <property type="match status" value="1"/>
</dbReference>
<dbReference type="SUPFAM" id="SSF52540">
    <property type="entry name" value="P-loop containing nucleoside triphosphate hydrolases"/>
    <property type="match status" value="4"/>
</dbReference>
<dbReference type="Pfam" id="PF17757">
    <property type="entry name" value="UvrB_inter"/>
    <property type="match status" value="1"/>
</dbReference>
<dbReference type="InterPro" id="IPR011545">
    <property type="entry name" value="DEAD/DEAH_box_helicase_dom"/>
</dbReference>
<dbReference type="GO" id="GO:0005524">
    <property type="term" value="F:ATP binding"/>
    <property type="evidence" value="ECO:0007669"/>
    <property type="project" value="UniProtKB-UniRule"/>
</dbReference>
<dbReference type="Pfam" id="PF21132">
    <property type="entry name" value="MFD_D3"/>
    <property type="match status" value="1"/>
</dbReference>
<dbReference type="PROSITE" id="PS51194">
    <property type="entry name" value="HELICASE_CTER"/>
    <property type="match status" value="1"/>
</dbReference>
<sequence>MLADIAKRRGAAGLLHVALDDQRMARLAEAIGFFAPEVEIVQIPAWDCLPYDRVSPNVDIVSRRVEGLTRLIEPAGGRPRLILTTVNALLQKVPPRAVFSHATFRAGVGDRIDLDRLQAYLAHNGYTRAQTVREPGEFAIRGGIIDLFPPGTEEPLRLDLFGDELEGVRAFDPMSQRTTEKRDGIALKPMSEVFLDEQSVARFRSGYRELFGAVLDEDPLYEAITAGRKYGGMEHWLPLFHSGMETILDYAPDAVVTLDPQAEESRDSRFAQIADFYHARKTLQSVEKKANNPVYKPLPSAMLYLDEDGWNDLLARRAVGLLSPFAQAEGQAGVDAEGRRGRDFADARAKPDVNVFDALRSHIDELQKHDRRCVVAGYSQGARDRLLTVLKDHGIERIEVCETWEGARRLDRRTTALIVLGIETGFSAPDVAVITEQDILGDRLARPTKKRRRSANFIAELSSLSEGDLVVHVDHGIGRYDGLETLHVTGAPHDCLRLIYDGGDKLYLPVENIDLLSRYGSEDSAQLDKLGGVGWQGRKARVKKRLKDMAEALLKIAAERELRKGTPVSAPDGLYSEFAARFPYPETEDQLRVIEEVMEDLQSGRPMDRLVCGDVGFGKTEVALRAAFLAALSGMQVAVVVPTTLLARQHSRTFEKRFAGLPVRIGQLSRLVPAKEQKLVKDGLADGTVDIVIGTHALLSKTVKFKDLGMVIVDEEQHFGVKQKERLKQLRADVHVLTLTATPIPRTLQMALAGVRELSLIATPPVDRLAVRTFVLPYDAVVIREAILREHYRGGQTYYVCPRLEDLPRVLERLHELVPEVKVVVAHGQMAATQLEEVMTAFDDGQFNVLLATNIVESGLDVPNANTMIIHRSDLFGLAQLYQLRGRIGRSKVRGYAYLTYAPRTVLSATATQRLHVIETLDSLGAGFQLASHDMDIRGAGNLLGEEQSGHIKEVGVELYQHMLEEAVATARSGAGTLSDAEDTWTPAINLGMPVLIPETYIADLNIRLGLYRRISELADRAETDSFAAELIDRFGPLPNEVENLLNVMAIKQLCRAAGVERVDAGPKGAVLSFHKNTFARPDQLVMFIGKQVGTMKLRPDHKLVYVRTWDDTEKRVKGVHGLMRELAKLAA</sequence>
<dbReference type="GO" id="GO:0005737">
    <property type="term" value="C:cytoplasm"/>
    <property type="evidence" value="ECO:0007669"/>
    <property type="project" value="UniProtKB-SubCell"/>
</dbReference>
<dbReference type="GO" id="GO:0000716">
    <property type="term" value="P:transcription-coupled nucleotide-excision repair, DNA damage recognition"/>
    <property type="evidence" value="ECO:0007669"/>
    <property type="project" value="UniProtKB-UniRule"/>
</dbReference>
<dbReference type="SMART" id="SM00982">
    <property type="entry name" value="TRCF"/>
    <property type="match status" value="1"/>
</dbReference>
<evidence type="ECO:0000256" key="8">
    <source>
        <dbReference type="ARBA" id="ARBA00023204"/>
    </source>
</evidence>
<dbReference type="Gene3D" id="2.40.10.170">
    <property type="match status" value="1"/>
</dbReference>
<dbReference type="InterPro" id="IPR005118">
    <property type="entry name" value="TRCF_C"/>
</dbReference>
<keyword evidence="1 9" id="KW-0963">Cytoplasm</keyword>
<dbReference type="Gene3D" id="3.90.1150.50">
    <property type="entry name" value="Transcription-repair-coupling factor, D7 domain"/>
    <property type="match status" value="1"/>
</dbReference>
<dbReference type="InterPro" id="IPR036101">
    <property type="entry name" value="CarD-like/TRCF_RID_sf"/>
</dbReference>
<dbReference type="InterPro" id="IPR037235">
    <property type="entry name" value="TRCF-like_C_D7"/>
</dbReference>
<dbReference type="SMART" id="SM00487">
    <property type="entry name" value="DEXDc"/>
    <property type="match status" value="1"/>
</dbReference>
<evidence type="ECO:0000256" key="2">
    <source>
        <dbReference type="ARBA" id="ARBA00022741"/>
    </source>
</evidence>
<dbReference type="PATRIC" id="fig|1385369.3.peg.824"/>
<dbReference type="Pfam" id="PF00271">
    <property type="entry name" value="Helicase_C"/>
    <property type="match status" value="1"/>
</dbReference>
<comment type="function">
    <text evidence="9">Couples transcription and DNA repair by recognizing RNA polymerase (RNAP) stalled at DNA lesions. Mediates ATP-dependent release of RNAP and its truncated transcript from the DNA, and recruitment of nucleotide excision repair machinery to the damaged site.</text>
</comment>
<dbReference type="Gene3D" id="3.40.50.11180">
    <property type="match status" value="1"/>
</dbReference>
<comment type="similarity">
    <text evidence="9">In the C-terminal section; belongs to the helicase family. RecG subfamily.</text>
</comment>
<feature type="domain" description="Helicase C-terminal" evidence="11">
    <location>
        <begin position="782"/>
        <end position="936"/>
    </location>
</feature>
<dbReference type="Proteomes" id="UP000019486">
    <property type="component" value="Unassembled WGS sequence"/>
</dbReference>
<dbReference type="SUPFAM" id="SSF143517">
    <property type="entry name" value="TRCF domain-like"/>
    <property type="match status" value="1"/>
</dbReference>
<dbReference type="AlphaFoldDB" id="W9HDW8"/>
<dbReference type="InterPro" id="IPR027417">
    <property type="entry name" value="P-loop_NTPase"/>
</dbReference>
<evidence type="ECO:0000256" key="6">
    <source>
        <dbReference type="ARBA" id="ARBA00022840"/>
    </source>
</evidence>
<comment type="caution">
    <text evidence="12">The sequence shown here is derived from an EMBL/GenBank/DDBJ whole genome shotgun (WGS) entry which is preliminary data.</text>
</comment>
<comment type="similarity">
    <text evidence="9">In the N-terminal section; belongs to the UvrB family.</text>
</comment>
<keyword evidence="6 9" id="KW-0067">ATP-binding</keyword>
<reference evidence="12 13" key="1">
    <citation type="submission" date="2013-08" db="EMBL/GenBank/DDBJ databases">
        <title>The genome sequence of Skermanella stibiiresistens.</title>
        <authorList>
            <person name="Zhu W."/>
            <person name="Wang G."/>
        </authorList>
    </citation>
    <scope>NUCLEOTIDE SEQUENCE [LARGE SCALE GENOMIC DNA]</scope>
    <source>
        <strain evidence="12 13">SB22</strain>
    </source>
</reference>
<dbReference type="NCBIfam" id="TIGR00580">
    <property type="entry name" value="mfd"/>
    <property type="match status" value="1"/>
</dbReference>
<dbReference type="InterPro" id="IPR004576">
    <property type="entry name" value="Mfd"/>
</dbReference>
<organism evidence="12 13">
    <name type="scientific">Skermanella stibiiresistens SB22</name>
    <dbReference type="NCBI Taxonomy" id="1385369"/>
    <lineage>
        <taxon>Bacteria</taxon>
        <taxon>Pseudomonadati</taxon>
        <taxon>Pseudomonadota</taxon>
        <taxon>Alphaproteobacteria</taxon>
        <taxon>Rhodospirillales</taxon>
        <taxon>Azospirillaceae</taxon>
        <taxon>Skermanella</taxon>
    </lineage>
</organism>
<keyword evidence="5" id="KW-0347">Helicase</keyword>
<feature type="domain" description="Helicase ATP-binding" evidence="10">
    <location>
        <begin position="600"/>
        <end position="761"/>
    </location>
</feature>
<evidence type="ECO:0000259" key="10">
    <source>
        <dbReference type="PROSITE" id="PS51192"/>
    </source>
</evidence>
<dbReference type="HAMAP" id="MF_00969">
    <property type="entry name" value="TRCF"/>
    <property type="match status" value="1"/>
</dbReference>
<dbReference type="SMART" id="SM01058">
    <property type="entry name" value="CarD_TRCF"/>
    <property type="match status" value="1"/>
</dbReference>
<dbReference type="InterPro" id="IPR047112">
    <property type="entry name" value="RecG/Mfd"/>
</dbReference>
<dbReference type="CDD" id="cd17991">
    <property type="entry name" value="DEXHc_TRCF"/>
    <property type="match status" value="1"/>
</dbReference>
<dbReference type="PANTHER" id="PTHR47964">
    <property type="entry name" value="ATP-DEPENDENT DNA HELICASE HOMOLOG RECG, CHLOROPLASTIC"/>
    <property type="match status" value="1"/>
</dbReference>
<proteinExistence type="inferred from homology"/>
<dbReference type="GO" id="GO:0003678">
    <property type="term" value="F:DNA helicase activity"/>
    <property type="evidence" value="ECO:0007669"/>
    <property type="project" value="TreeGrafter"/>
</dbReference>
<evidence type="ECO:0000256" key="9">
    <source>
        <dbReference type="HAMAP-Rule" id="MF_00969"/>
    </source>
</evidence>
<keyword evidence="2 9" id="KW-0547">Nucleotide-binding</keyword>
<dbReference type="SMART" id="SM00490">
    <property type="entry name" value="HELICc"/>
    <property type="match status" value="1"/>
</dbReference>
<dbReference type="GO" id="GO:0006355">
    <property type="term" value="P:regulation of DNA-templated transcription"/>
    <property type="evidence" value="ECO:0007669"/>
    <property type="project" value="UniProtKB-UniRule"/>
</dbReference>
<dbReference type="InterPro" id="IPR001650">
    <property type="entry name" value="Helicase_C-like"/>
</dbReference>
<dbReference type="EC" id="3.6.4.-" evidence="9"/>
<dbReference type="EMBL" id="AVFL01000002">
    <property type="protein sequence ID" value="EWY42093.1"/>
    <property type="molecule type" value="Genomic_DNA"/>
</dbReference>
<keyword evidence="8 9" id="KW-0234">DNA repair</keyword>
<keyword evidence="3 9" id="KW-0227">DNA damage</keyword>
<dbReference type="SUPFAM" id="SSF141259">
    <property type="entry name" value="CarD-like"/>
    <property type="match status" value="1"/>
</dbReference>
<dbReference type="GO" id="GO:0016787">
    <property type="term" value="F:hydrolase activity"/>
    <property type="evidence" value="ECO:0007669"/>
    <property type="project" value="UniProtKB-KW"/>
</dbReference>
<dbReference type="InterPro" id="IPR041471">
    <property type="entry name" value="UvrB_inter"/>
</dbReference>
<keyword evidence="13" id="KW-1185">Reference proteome</keyword>
<dbReference type="Gene3D" id="3.30.2060.10">
    <property type="entry name" value="Penicillin-binding protein 1b domain"/>
    <property type="match status" value="1"/>
</dbReference>
<comment type="subcellular location">
    <subcellularLocation>
        <location evidence="9">Cytoplasm</location>
    </subcellularLocation>
</comment>
<dbReference type="PROSITE" id="PS51192">
    <property type="entry name" value="HELICASE_ATP_BIND_1"/>
    <property type="match status" value="1"/>
</dbReference>
<keyword evidence="7 9" id="KW-0238">DNA-binding</keyword>
<gene>
    <name evidence="9" type="primary">mfd</name>
    <name evidence="12" type="ORF">N825_19485</name>
</gene>
<dbReference type="InterPro" id="IPR048635">
    <property type="entry name" value="MFD_D3"/>
</dbReference>
<evidence type="ECO:0000256" key="1">
    <source>
        <dbReference type="ARBA" id="ARBA00022490"/>
    </source>
</evidence>
<evidence type="ECO:0000259" key="11">
    <source>
        <dbReference type="PROSITE" id="PS51194"/>
    </source>
</evidence>
<protein>
    <recommendedName>
        <fullName evidence="9">Transcription-repair-coupling factor</fullName>
        <shortName evidence="9">TRCF</shortName>
        <ecNumber evidence="9">3.6.4.-</ecNumber>
    </recommendedName>
</protein>
<dbReference type="InterPro" id="IPR014001">
    <property type="entry name" value="Helicase_ATP-bd"/>
</dbReference>
<dbReference type="Pfam" id="PF03461">
    <property type="entry name" value="TRCF"/>
    <property type="match status" value="1"/>
</dbReference>
<dbReference type="Pfam" id="PF00270">
    <property type="entry name" value="DEAD"/>
    <property type="match status" value="1"/>
</dbReference>
<dbReference type="GO" id="GO:0003684">
    <property type="term" value="F:damaged DNA binding"/>
    <property type="evidence" value="ECO:0007669"/>
    <property type="project" value="InterPro"/>
</dbReference>
<dbReference type="Gene3D" id="3.40.50.300">
    <property type="entry name" value="P-loop containing nucleotide triphosphate hydrolases"/>
    <property type="match status" value="2"/>
</dbReference>